<feature type="region of interest" description="Disordered" evidence="16">
    <location>
        <begin position="346"/>
        <end position="367"/>
    </location>
</feature>
<dbReference type="Gene3D" id="3.30.70.270">
    <property type="match status" value="1"/>
</dbReference>
<dbReference type="GO" id="GO:0003887">
    <property type="term" value="F:DNA-directed DNA polymerase activity"/>
    <property type="evidence" value="ECO:0007669"/>
    <property type="project" value="InterPro"/>
</dbReference>
<dbReference type="Pfam" id="PF11799">
    <property type="entry name" value="IMS_C"/>
    <property type="match status" value="1"/>
</dbReference>
<comment type="caution">
    <text evidence="19">The sequence shown here is derived from an EMBL/GenBank/DDBJ whole genome shotgun (WGS) entry which is preliminary data.</text>
</comment>
<keyword evidence="7" id="KW-0548">Nucleotidyltransferase</keyword>
<keyword evidence="20" id="KW-1185">Reference proteome</keyword>
<feature type="region of interest" description="Disordered" evidence="16">
    <location>
        <begin position="54"/>
        <end position="85"/>
    </location>
</feature>
<evidence type="ECO:0000256" key="12">
    <source>
        <dbReference type="ARBA" id="ARBA00023204"/>
    </source>
</evidence>
<dbReference type="SUPFAM" id="SSF56672">
    <property type="entry name" value="DNA/RNA polymerases"/>
    <property type="match status" value="1"/>
</dbReference>
<dbReference type="GO" id="GO:0003684">
    <property type="term" value="F:damaged DNA binding"/>
    <property type="evidence" value="ECO:0007669"/>
    <property type="project" value="InterPro"/>
</dbReference>
<dbReference type="Gene3D" id="3.40.50.10190">
    <property type="entry name" value="BRCT domain"/>
    <property type="match status" value="1"/>
</dbReference>
<evidence type="ECO:0000256" key="5">
    <source>
        <dbReference type="ARBA" id="ARBA00022634"/>
    </source>
</evidence>
<evidence type="ECO:0000256" key="4">
    <source>
        <dbReference type="ARBA" id="ARBA00020399"/>
    </source>
</evidence>
<evidence type="ECO:0000256" key="14">
    <source>
        <dbReference type="ARBA" id="ARBA00058985"/>
    </source>
</evidence>
<evidence type="ECO:0000313" key="20">
    <source>
        <dbReference type="Proteomes" id="UP000383932"/>
    </source>
</evidence>
<feature type="region of interest" description="Disordered" evidence="16">
    <location>
        <begin position="1"/>
        <end position="32"/>
    </location>
</feature>
<feature type="compositionally biased region" description="Polar residues" evidence="16">
    <location>
        <begin position="1"/>
        <end position="24"/>
    </location>
</feature>
<dbReference type="SUPFAM" id="SSF52113">
    <property type="entry name" value="BRCT domain"/>
    <property type="match status" value="1"/>
</dbReference>
<evidence type="ECO:0000256" key="2">
    <source>
        <dbReference type="ARBA" id="ARBA00004123"/>
    </source>
</evidence>
<dbReference type="PROSITE" id="PS50173">
    <property type="entry name" value="UMUC"/>
    <property type="match status" value="1"/>
</dbReference>
<evidence type="ECO:0000256" key="16">
    <source>
        <dbReference type="SAM" id="MobiDB-lite"/>
    </source>
</evidence>
<dbReference type="Pfam" id="PF16727">
    <property type="entry name" value="REV1_C"/>
    <property type="match status" value="1"/>
</dbReference>
<evidence type="ECO:0000256" key="13">
    <source>
        <dbReference type="ARBA" id="ARBA00023242"/>
    </source>
</evidence>
<dbReference type="PROSITE" id="PS50172">
    <property type="entry name" value="BRCT"/>
    <property type="match status" value="1"/>
</dbReference>
<keyword evidence="6" id="KW-0808">Transferase</keyword>
<evidence type="ECO:0000259" key="17">
    <source>
        <dbReference type="PROSITE" id="PS50172"/>
    </source>
</evidence>
<keyword evidence="12" id="KW-0234">DNA repair</keyword>
<protein>
    <recommendedName>
        <fullName evidence="4">DNA repair protein REV1</fullName>
    </recommendedName>
    <alternativeName>
        <fullName evidence="15">Reversionless protein 1</fullName>
    </alternativeName>
</protein>
<comment type="similarity">
    <text evidence="3">Belongs to the DNA polymerase type-Y family.</text>
</comment>
<reference evidence="19 20" key="1">
    <citation type="journal article" date="2019" name="Fungal Biol. Biotechnol.">
        <title>Draft genome sequence of fastidious pathogen Ceratobasidium theobromae, which causes vascular-streak dieback in Theobroma cacao.</title>
        <authorList>
            <person name="Ali S.S."/>
            <person name="Asman A."/>
            <person name="Shao J."/>
            <person name="Firmansyah A.P."/>
            <person name="Susilo A.W."/>
            <person name="Rosmana A."/>
            <person name="McMahon P."/>
            <person name="Junaid M."/>
            <person name="Guest D."/>
            <person name="Kheng T.Y."/>
            <person name="Meinhardt L.W."/>
            <person name="Bailey B.A."/>
        </authorList>
    </citation>
    <scope>NUCLEOTIDE SEQUENCE [LARGE SCALE GENOMIC DNA]</scope>
    <source>
        <strain evidence="19 20">CT2</strain>
    </source>
</reference>
<dbReference type="InterPro" id="IPR001126">
    <property type="entry name" value="UmuC"/>
</dbReference>
<feature type="compositionally biased region" description="Polar residues" evidence="16">
    <location>
        <begin position="354"/>
        <end position="364"/>
    </location>
</feature>
<evidence type="ECO:0000259" key="18">
    <source>
        <dbReference type="PROSITE" id="PS50173"/>
    </source>
</evidence>
<sequence length="1221" mass="134040">MSRTFSSSQAQDAPSEKPTSQSSDYFDDDPEFSNALATLEESVLFGSQPLNCIDNVPNESTESTGEPEIPAVSQGRKRKRSPAFALGRENSQEDFFFSPFGTEHYTSTLRSTTSIAAETPAKSPDVYSASKFGGFGDYRRRKIAKLQIQNTSFSSQDNSSSQIFKSLAIYVTGRTNPSLQVLRALILQHGGRFHAYLDRKDIITHVITGNLTPAKAVEFKNMKVVRPEWLLDSVTANKLLPWSDYKWPAFTSMNSPTQKLAPGTPVLTLSSRVMQDSPSSPNLTIALDFSSKQSRNNNTHPAFQVGSQNNQVIGIPSSESPFASVVNPELPESPLAELTRTLAPAPAAPGVASSLDTAHTTHSANPDAERLMESAEWREAHTSASGEAFIQGYYQHSRLHHLSKWKSELRSLVAKAQDDAEARFPSNASTVTENHSKGKARAGEKVIMHCDFDSFFVAAGIVSKPELKDKPIVVCHASGKGTAHSTSEIASASYAARAFVWAKPGNFVPKSKLFPTSLNCEPSQHFYTILMSLSDDLQAVSVDEALIDATSAVENLRSQAVETRQIRGDSYEIELAENIRGHVRAKTGCEVSIGIGPNIMLARLATKRAKPAGSFYLSAKDAPNHVAKLDIVDLHGFAGAIRDKALATFGTTKLGDLAKHSKNALQRALGDKSGEKVWNAIRGVDDRVLESHKPRKSVSADVNYGIRFENNEHVERFIYGLAREVSDRLKGVKRRGRALTLKIMKRHPDAPKEAPKFMGHGKCETFNKTCSISGIRGSATDDPNIIGREAWKLLQAMRFDPTELRGIGIQIQKLEGFKNASTSGSVHGQLAKRFQEAFATANADDRKTSPVILETSDNSGHSGHKVAPGCKEAPYDLTGPTQVNFNVNNSTSAGASVHTVSQLANFAPLAKNPRNVRSSSSRSEAPAAPDMEVIDVDALNDEVSKPVPGGKELPYDLTMLSQLDQNAVTELVSKGNDRARSFSTPRLNNPDDISRAGSFSRRFQARKRLTNMGPPTTIPDPSKYFPIFKQQFAPIPDQELVTLGINPMTYAKLPRDQQKALVTARRAAKGLDGAGRPIQQRKSQKNEKDDKPVYRVVLAGKTELPTLRAAIPGAPAMTDTSDIQDLIRKWVETKVAKELGPDPREVAHFGGFLEKSMATDQGMQRTVEVMRWWRCVCINNWGYEQEKRGQYGREWWAAWWNIKDNLDALVKKRFGGKLNLD</sequence>
<dbReference type="Gene3D" id="6.10.250.1490">
    <property type="match status" value="1"/>
</dbReference>
<dbReference type="GO" id="GO:0070987">
    <property type="term" value="P:error-free translesion synthesis"/>
    <property type="evidence" value="ECO:0007669"/>
    <property type="project" value="UniProtKB-ARBA"/>
</dbReference>
<name>A0A5N5QHD1_9AGAM</name>
<dbReference type="Gene3D" id="3.40.1170.60">
    <property type="match status" value="1"/>
</dbReference>
<organism evidence="19 20">
    <name type="scientific">Ceratobasidium theobromae</name>
    <dbReference type="NCBI Taxonomy" id="1582974"/>
    <lineage>
        <taxon>Eukaryota</taxon>
        <taxon>Fungi</taxon>
        <taxon>Dikarya</taxon>
        <taxon>Basidiomycota</taxon>
        <taxon>Agaricomycotina</taxon>
        <taxon>Agaricomycetes</taxon>
        <taxon>Cantharellales</taxon>
        <taxon>Ceratobasidiaceae</taxon>
        <taxon>Ceratobasidium</taxon>
    </lineage>
</organism>
<evidence type="ECO:0000256" key="11">
    <source>
        <dbReference type="ARBA" id="ARBA00023125"/>
    </source>
</evidence>
<dbReference type="InterPro" id="IPR001357">
    <property type="entry name" value="BRCT_dom"/>
</dbReference>
<keyword evidence="11" id="KW-0238">DNA-binding</keyword>
<evidence type="ECO:0000256" key="7">
    <source>
        <dbReference type="ARBA" id="ARBA00022695"/>
    </source>
</evidence>
<feature type="domain" description="BRCT" evidence="17">
    <location>
        <begin position="159"/>
        <end position="247"/>
    </location>
</feature>
<keyword evidence="5" id="KW-0237">DNA synthesis</keyword>
<accession>A0A5N5QHD1</accession>
<dbReference type="PANTHER" id="PTHR45990">
    <property type="entry name" value="DNA REPAIR PROTEIN REV1"/>
    <property type="match status" value="1"/>
</dbReference>
<evidence type="ECO:0000256" key="8">
    <source>
        <dbReference type="ARBA" id="ARBA00022723"/>
    </source>
</evidence>
<comment type="subcellular location">
    <subcellularLocation>
        <location evidence="2">Nucleus</location>
    </subcellularLocation>
</comment>
<dbReference type="InterPro" id="IPR036420">
    <property type="entry name" value="BRCT_dom_sf"/>
</dbReference>
<dbReference type="Gene3D" id="1.20.58.1280">
    <property type="entry name" value="DNA repair protein Rev1, C-terminal domain"/>
    <property type="match status" value="1"/>
</dbReference>
<dbReference type="FunFam" id="3.40.50.10190:FF:000011">
    <property type="entry name" value="DNA repair protein REV1"/>
    <property type="match status" value="1"/>
</dbReference>
<dbReference type="FunFam" id="3.30.1490.100:FF:000001">
    <property type="entry name" value="DNA repair protein REV1"/>
    <property type="match status" value="1"/>
</dbReference>
<evidence type="ECO:0000256" key="15">
    <source>
        <dbReference type="ARBA" id="ARBA00081902"/>
    </source>
</evidence>
<proteinExistence type="inferred from homology"/>
<dbReference type="GO" id="GO:0017125">
    <property type="term" value="F:deoxycytidyl transferase activity"/>
    <property type="evidence" value="ECO:0007669"/>
    <property type="project" value="TreeGrafter"/>
</dbReference>
<dbReference type="InterPro" id="IPR017961">
    <property type="entry name" value="DNA_pol_Y-fam_little_finger"/>
</dbReference>
<dbReference type="Pfam" id="PF21999">
    <property type="entry name" value="IMS_HHH_1"/>
    <property type="match status" value="1"/>
</dbReference>
<evidence type="ECO:0000256" key="3">
    <source>
        <dbReference type="ARBA" id="ARBA00010945"/>
    </source>
</evidence>
<evidence type="ECO:0000256" key="9">
    <source>
        <dbReference type="ARBA" id="ARBA00022763"/>
    </source>
</evidence>
<dbReference type="InterPro" id="IPR043502">
    <property type="entry name" value="DNA/RNA_pol_sf"/>
</dbReference>
<dbReference type="InterPro" id="IPR053848">
    <property type="entry name" value="IMS_HHH_1"/>
</dbReference>
<keyword evidence="13" id="KW-0539">Nucleus</keyword>
<dbReference type="Gene3D" id="3.30.1490.100">
    <property type="entry name" value="DNA polymerase, Y-family, little finger domain"/>
    <property type="match status" value="1"/>
</dbReference>
<dbReference type="Proteomes" id="UP000383932">
    <property type="component" value="Unassembled WGS sequence"/>
</dbReference>
<evidence type="ECO:0000256" key="1">
    <source>
        <dbReference type="ARBA" id="ARBA00001946"/>
    </source>
</evidence>
<dbReference type="GO" id="GO:0006281">
    <property type="term" value="P:DNA repair"/>
    <property type="evidence" value="ECO:0007669"/>
    <property type="project" value="UniProtKB-KW"/>
</dbReference>
<feature type="domain" description="UmuC" evidence="18">
    <location>
        <begin position="447"/>
        <end position="638"/>
    </location>
</feature>
<dbReference type="GO" id="GO:0046872">
    <property type="term" value="F:metal ion binding"/>
    <property type="evidence" value="ECO:0007669"/>
    <property type="project" value="UniProtKB-KW"/>
</dbReference>
<dbReference type="Gene3D" id="1.10.150.20">
    <property type="entry name" value="5' to 3' exonuclease, C-terminal subdomain"/>
    <property type="match status" value="1"/>
</dbReference>
<evidence type="ECO:0000313" key="19">
    <source>
        <dbReference type="EMBL" id="KAB5590943.1"/>
    </source>
</evidence>
<dbReference type="InterPro" id="IPR036775">
    <property type="entry name" value="DNA_pol_Y-fam_lit_finger_sf"/>
</dbReference>
<dbReference type="GO" id="GO:0042276">
    <property type="term" value="P:error-prone translesion synthesis"/>
    <property type="evidence" value="ECO:0007669"/>
    <property type="project" value="TreeGrafter"/>
</dbReference>
<dbReference type="Pfam" id="PF00817">
    <property type="entry name" value="IMS"/>
    <property type="match status" value="1"/>
</dbReference>
<keyword evidence="9" id="KW-0227">DNA damage</keyword>
<dbReference type="InterPro" id="IPR031991">
    <property type="entry name" value="Rev1_C"/>
</dbReference>
<comment type="cofactor">
    <cofactor evidence="1">
        <name>Mg(2+)</name>
        <dbReference type="ChEBI" id="CHEBI:18420"/>
    </cofactor>
</comment>
<dbReference type="CDD" id="cd17719">
    <property type="entry name" value="BRCT_Rev1"/>
    <property type="match status" value="1"/>
</dbReference>
<dbReference type="PANTHER" id="PTHR45990:SF1">
    <property type="entry name" value="DNA REPAIR PROTEIN REV1"/>
    <property type="match status" value="1"/>
</dbReference>
<evidence type="ECO:0000256" key="6">
    <source>
        <dbReference type="ARBA" id="ARBA00022679"/>
    </source>
</evidence>
<evidence type="ECO:0000256" key="10">
    <source>
        <dbReference type="ARBA" id="ARBA00022842"/>
    </source>
</evidence>
<dbReference type="AlphaFoldDB" id="A0A5N5QHD1"/>
<dbReference type="InterPro" id="IPR038401">
    <property type="entry name" value="Rev1_C_sf"/>
</dbReference>
<dbReference type="OrthoDB" id="427711at2759"/>
<dbReference type="InterPro" id="IPR043128">
    <property type="entry name" value="Rev_trsase/Diguanyl_cyclase"/>
</dbReference>
<keyword evidence="8" id="KW-0479">Metal-binding</keyword>
<dbReference type="SUPFAM" id="SSF100879">
    <property type="entry name" value="Lesion bypass DNA polymerase (Y-family), little finger domain"/>
    <property type="match status" value="1"/>
</dbReference>
<dbReference type="SMART" id="SM00292">
    <property type="entry name" value="BRCT"/>
    <property type="match status" value="1"/>
</dbReference>
<comment type="function">
    <text evidence="14">Deoxycytidyl transferase involved in DNA repair. Transfers a dCMP residue from dCTP to the 3'-end of a DNA primer in a template-dependent reaction. May assist in the first step in the bypass of abasic lesions by the insertion of a nucleotide opposite the lesion. Required for normal induction of mutations by physical and chemical agents. Involved in mitochondrial DNA mutagenesis.</text>
</comment>
<keyword evidence="10" id="KW-0460">Magnesium</keyword>
<dbReference type="Pfam" id="PF16589">
    <property type="entry name" value="BRCT_2"/>
    <property type="match status" value="1"/>
</dbReference>
<dbReference type="GO" id="GO:0005634">
    <property type="term" value="C:nucleus"/>
    <property type="evidence" value="ECO:0007669"/>
    <property type="project" value="UniProtKB-SubCell"/>
</dbReference>
<feature type="region of interest" description="Disordered" evidence="16">
    <location>
        <begin position="1068"/>
        <end position="1091"/>
    </location>
</feature>
<dbReference type="EMBL" id="SSOP01000134">
    <property type="protein sequence ID" value="KAB5590943.1"/>
    <property type="molecule type" value="Genomic_DNA"/>
</dbReference>
<gene>
    <name evidence="19" type="ORF">CTheo_5606</name>
</gene>